<dbReference type="AlphaFoldDB" id="A0A2U3Q765"/>
<dbReference type="Proteomes" id="UP000246085">
    <property type="component" value="Chromosome BRAD3257"/>
</dbReference>
<dbReference type="Pfam" id="PF00583">
    <property type="entry name" value="Acetyltransf_1"/>
    <property type="match status" value="1"/>
</dbReference>
<dbReference type="InterPro" id="IPR000182">
    <property type="entry name" value="GNAT_dom"/>
</dbReference>
<organism evidence="3 4">
    <name type="scientific">Bradyrhizobium vignae</name>
    <dbReference type="NCBI Taxonomy" id="1549949"/>
    <lineage>
        <taxon>Bacteria</taxon>
        <taxon>Pseudomonadati</taxon>
        <taxon>Pseudomonadota</taxon>
        <taxon>Alphaproteobacteria</taxon>
        <taxon>Hyphomicrobiales</taxon>
        <taxon>Nitrobacteraceae</taxon>
        <taxon>Bradyrhizobium</taxon>
    </lineage>
</organism>
<protein>
    <submittedName>
        <fullName evidence="2">GNAT family N-acetyltransferase</fullName>
    </submittedName>
</protein>
<accession>A0A2U3Q765</accession>
<dbReference type="SUPFAM" id="SSF55729">
    <property type="entry name" value="Acyl-CoA N-acyltransferases (Nat)"/>
    <property type="match status" value="1"/>
</dbReference>
<dbReference type="KEGG" id="bvz:BRAD3257_6348"/>
<gene>
    <name evidence="3" type="ORF">BRAD3257_6348</name>
    <name evidence="2" type="ORF">JWS04_29295</name>
</gene>
<sequence length="214" mass="23027">MRVMLRAAKIALESLETAKAAIEGLGGTIVYQRQDSLTGGGVIAHLVVEGERAAIVGMLELTEVGPVATMAIGNMAYRVAAPGDEVGILLVFAEVAPEVPTRVYPETLGRIEGSVATGLSWVAVDADDQIVGYALAYGHDSTIYLDYLGVSKTARNQHISRVLVSKLKESGMPIETNVRPDNKSSKAERFACFGFVEIPNHFDGKKLRWEPEGR</sequence>
<evidence type="ECO:0000259" key="1">
    <source>
        <dbReference type="PROSITE" id="PS51186"/>
    </source>
</evidence>
<evidence type="ECO:0000313" key="2">
    <source>
        <dbReference type="EMBL" id="MBP0115089.1"/>
    </source>
</evidence>
<proteinExistence type="predicted"/>
<keyword evidence="5" id="KW-1185">Reference proteome</keyword>
<dbReference type="EMBL" id="JAGIKT010000076">
    <property type="protein sequence ID" value="MBP0115089.1"/>
    <property type="molecule type" value="Genomic_DNA"/>
</dbReference>
<name>A0A2U3Q765_9BRAD</name>
<reference evidence="2 5" key="2">
    <citation type="submission" date="2021-03" db="EMBL/GenBank/DDBJ databases">
        <title>Genome Sequence of Bradyrhizobium vignae strain ISRA400.</title>
        <authorList>
            <person name="Tisa L.S."/>
            <person name="Svistoonoff S."/>
            <person name="Hocher V."/>
            <person name="Fall S."/>
            <person name="Zaiya A."/>
            <person name="Naing D."/>
            <person name="Niang N."/>
            <person name="Diouf A."/>
            <person name="Dasylva M.C."/>
            <person name="Toure O."/>
            <person name="Gueye M."/>
            <person name="Gully D."/>
            <person name="Tisseyre P."/>
            <person name="Simpson S."/>
            <person name="Morris K."/>
            <person name="Thomas W.K."/>
        </authorList>
    </citation>
    <scope>NUCLEOTIDE SEQUENCE [LARGE SCALE GENOMIC DNA]</scope>
    <source>
        <strain evidence="2 5">ISRA400</strain>
    </source>
</reference>
<dbReference type="InterPro" id="IPR016181">
    <property type="entry name" value="Acyl_CoA_acyltransferase"/>
</dbReference>
<evidence type="ECO:0000313" key="5">
    <source>
        <dbReference type="Proteomes" id="UP000669317"/>
    </source>
</evidence>
<reference evidence="3 4" key="1">
    <citation type="submission" date="2018-03" db="EMBL/GenBank/DDBJ databases">
        <authorList>
            <person name="Gully D."/>
        </authorList>
    </citation>
    <scope>NUCLEOTIDE SEQUENCE [LARGE SCALE GENOMIC DNA]</scope>
    <source>
        <strain evidence="3">ORS3257</strain>
    </source>
</reference>
<dbReference type="Gene3D" id="3.40.630.30">
    <property type="match status" value="1"/>
</dbReference>
<feature type="domain" description="N-acetyltransferase" evidence="1">
    <location>
        <begin position="75"/>
        <end position="214"/>
    </location>
</feature>
<dbReference type="PROSITE" id="PS51186">
    <property type="entry name" value="GNAT"/>
    <property type="match status" value="1"/>
</dbReference>
<dbReference type="CDD" id="cd04301">
    <property type="entry name" value="NAT_SF"/>
    <property type="match status" value="1"/>
</dbReference>
<evidence type="ECO:0000313" key="3">
    <source>
        <dbReference type="EMBL" id="SPP97244.1"/>
    </source>
</evidence>
<dbReference type="Proteomes" id="UP000669317">
    <property type="component" value="Unassembled WGS sequence"/>
</dbReference>
<dbReference type="GO" id="GO:0016747">
    <property type="term" value="F:acyltransferase activity, transferring groups other than amino-acyl groups"/>
    <property type="evidence" value="ECO:0007669"/>
    <property type="project" value="InterPro"/>
</dbReference>
<dbReference type="RefSeq" id="WP_122404661.1">
    <property type="nucleotide sequence ID" value="NZ_JAGIKT010000076.1"/>
</dbReference>
<evidence type="ECO:0000313" key="4">
    <source>
        <dbReference type="Proteomes" id="UP000246085"/>
    </source>
</evidence>
<dbReference type="EMBL" id="LS398110">
    <property type="protein sequence ID" value="SPP97244.1"/>
    <property type="molecule type" value="Genomic_DNA"/>
</dbReference>